<protein>
    <recommendedName>
        <fullName evidence="1">Polymerase/histidinol phosphatase N-terminal domain-containing protein</fullName>
    </recommendedName>
</protein>
<dbReference type="SUPFAM" id="SSF89550">
    <property type="entry name" value="PHP domain-like"/>
    <property type="match status" value="1"/>
</dbReference>
<dbReference type="GO" id="GO:0035312">
    <property type="term" value="F:5'-3' DNA exonuclease activity"/>
    <property type="evidence" value="ECO:0007669"/>
    <property type="project" value="TreeGrafter"/>
</dbReference>
<feature type="domain" description="Polymerase/histidinol phosphatase N-terminal" evidence="1">
    <location>
        <begin position="6"/>
        <end position="74"/>
    </location>
</feature>
<reference evidence="2 3" key="1">
    <citation type="submission" date="2019-03" db="EMBL/GenBank/DDBJ databases">
        <title>Genomic Encyclopedia of Archaeal and Bacterial Type Strains, Phase II (KMG-II): from individual species to whole genera.</title>
        <authorList>
            <person name="Goeker M."/>
        </authorList>
    </citation>
    <scope>NUCLEOTIDE SEQUENCE [LARGE SCALE GENOMIC DNA]</scope>
    <source>
        <strain evidence="2 3">RL-C</strain>
    </source>
</reference>
<dbReference type="OrthoDB" id="9791620at2"/>
<organism evidence="2 3">
    <name type="scientific">Acetobacteroides hydrogenigenes</name>
    <dbReference type="NCBI Taxonomy" id="979970"/>
    <lineage>
        <taxon>Bacteria</taxon>
        <taxon>Pseudomonadati</taxon>
        <taxon>Bacteroidota</taxon>
        <taxon>Bacteroidia</taxon>
        <taxon>Bacteroidales</taxon>
        <taxon>Rikenellaceae</taxon>
        <taxon>Acetobacteroides</taxon>
    </lineage>
</organism>
<keyword evidence="3" id="KW-1185">Reference proteome</keyword>
<dbReference type="Pfam" id="PF02811">
    <property type="entry name" value="PHP"/>
    <property type="match status" value="1"/>
</dbReference>
<dbReference type="Proteomes" id="UP000294830">
    <property type="component" value="Unassembled WGS sequence"/>
</dbReference>
<dbReference type="CDD" id="cd07432">
    <property type="entry name" value="PHP_HisPPase"/>
    <property type="match status" value="1"/>
</dbReference>
<dbReference type="AlphaFoldDB" id="A0A4V2RPH2"/>
<dbReference type="EMBL" id="SLWB01000007">
    <property type="protein sequence ID" value="TCN67550.1"/>
    <property type="molecule type" value="Genomic_DNA"/>
</dbReference>
<dbReference type="PANTHER" id="PTHR42924:SF3">
    <property type="entry name" value="POLYMERASE_HISTIDINOL PHOSPHATASE N-TERMINAL DOMAIN-CONTAINING PROTEIN"/>
    <property type="match status" value="1"/>
</dbReference>
<dbReference type="PANTHER" id="PTHR42924">
    <property type="entry name" value="EXONUCLEASE"/>
    <property type="match status" value="1"/>
</dbReference>
<dbReference type="GO" id="GO:0004534">
    <property type="term" value="F:5'-3' RNA exonuclease activity"/>
    <property type="evidence" value="ECO:0007669"/>
    <property type="project" value="TreeGrafter"/>
</dbReference>
<dbReference type="SMART" id="SM00481">
    <property type="entry name" value="POLIIIAc"/>
    <property type="match status" value="1"/>
</dbReference>
<proteinExistence type="predicted"/>
<dbReference type="RefSeq" id="WP_131839191.1">
    <property type="nucleotide sequence ID" value="NZ_SLWB01000007.1"/>
</dbReference>
<dbReference type="InterPro" id="IPR003141">
    <property type="entry name" value="Pol/His_phosphatase_N"/>
</dbReference>
<dbReference type="InterPro" id="IPR004013">
    <property type="entry name" value="PHP_dom"/>
</dbReference>
<accession>A0A4V2RPH2</accession>
<dbReference type="Gene3D" id="3.20.20.140">
    <property type="entry name" value="Metal-dependent hydrolases"/>
    <property type="match status" value="1"/>
</dbReference>
<dbReference type="InterPro" id="IPR052018">
    <property type="entry name" value="PHP_domain"/>
</dbReference>
<evidence type="ECO:0000313" key="3">
    <source>
        <dbReference type="Proteomes" id="UP000294830"/>
    </source>
</evidence>
<comment type="caution">
    <text evidence="2">The sequence shown here is derived from an EMBL/GenBank/DDBJ whole genome shotgun (WGS) entry which is preliminary data.</text>
</comment>
<name>A0A4V2RPH2_9BACT</name>
<evidence type="ECO:0000259" key="1">
    <source>
        <dbReference type="SMART" id="SM00481"/>
    </source>
</evidence>
<evidence type="ECO:0000313" key="2">
    <source>
        <dbReference type="EMBL" id="TCN67550.1"/>
    </source>
</evidence>
<dbReference type="InterPro" id="IPR016195">
    <property type="entry name" value="Pol/histidinol_Pase-like"/>
</dbReference>
<sequence>MVEYKGDLHIHTVISPCGDLEMSPTNIVAKAKEVGLNIIGIADHNCTKHAPLIRKLAHKEGIFVLMGAEVTSREEAHCLAFFPDEERLALFQEYVEERLPHIPLIPEIFGYQVVVDEQEEIQEELPYLLISGIDASIDDIEQEVHNLGGLFIPAHVNRSKFSVISQLGFIPPDLKYDALEISRHTTPSEFYAQQPFLRGNTLIQSSDSHYIDEIGAVSTYFIVEDLTFEEILQALHNENGRHVFIP</sequence>
<gene>
    <name evidence="2" type="ORF">CLV25_1079</name>
</gene>